<keyword evidence="8" id="KW-1185">Reference proteome</keyword>
<organism evidence="7 8">
    <name type="scientific">Stenotrophomonas ginsengisoli</name>
    <dbReference type="NCBI Taxonomy" id="336566"/>
    <lineage>
        <taxon>Bacteria</taxon>
        <taxon>Pseudomonadati</taxon>
        <taxon>Pseudomonadota</taxon>
        <taxon>Gammaproteobacteria</taxon>
        <taxon>Lysobacterales</taxon>
        <taxon>Lysobacteraceae</taxon>
        <taxon>Stenotrophomonas</taxon>
    </lineage>
</organism>
<dbReference type="Proteomes" id="UP000050956">
    <property type="component" value="Unassembled WGS sequence"/>
</dbReference>
<dbReference type="HAMAP" id="MF_01457">
    <property type="entry name" value="YcgR"/>
    <property type="match status" value="1"/>
</dbReference>
<dbReference type="EMBL" id="LDJM01000007">
    <property type="protein sequence ID" value="KRG78952.1"/>
    <property type="molecule type" value="Genomic_DNA"/>
</dbReference>
<comment type="caution">
    <text evidence="7">The sequence shown here is derived from an EMBL/GenBank/DDBJ whole genome shotgun (WGS) entry which is preliminary data.</text>
</comment>
<dbReference type="Pfam" id="PF07238">
    <property type="entry name" value="PilZ"/>
    <property type="match status" value="1"/>
</dbReference>
<evidence type="ECO:0000256" key="1">
    <source>
        <dbReference type="ARBA" id="ARBA00022636"/>
    </source>
</evidence>
<evidence type="ECO:0000313" key="8">
    <source>
        <dbReference type="Proteomes" id="UP000050956"/>
    </source>
</evidence>
<evidence type="ECO:0000256" key="2">
    <source>
        <dbReference type="ARBA" id="ARBA00022741"/>
    </source>
</evidence>
<dbReference type="InterPro" id="IPR009926">
    <property type="entry name" value="T3SS_YcgR_PilZN"/>
</dbReference>
<evidence type="ECO:0000313" key="7">
    <source>
        <dbReference type="EMBL" id="KRG78952.1"/>
    </source>
</evidence>
<dbReference type="Pfam" id="PF07317">
    <property type="entry name" value="PilZN"/>
    <property type="match status" value="1"/>
</dbReference>
<dbReference type="InterPro" id="IPR012349">
    <property type="entry name" value="Split_barrel_FMN-bd"/>
</dbReference>
<comment type="function">
    <text evidence="4">Acts as a flagellar brake, regulating swimming and swarming in a bis-(3'-5') cyclic diguanylic acid (c-di-GMP)-dependent manner. Binds 1 c-di-GMP dimer per subunit. Increasing levels of c-di-GMP lead to decreased motility.</text>
</comment>
<proteinExistence type="inferred from homology"/>
<sequence length="251" mass="28024">MYADHVDNLQQLDHCHLTEPEQIGSLLQELCRRQVPISLRLDNSDLYSASTVLAVDLPTQRLQLDASAAQAVNACLARGMAVHVHAQLDKVDVRFILSGLDASRLDQDNSFSAAFPARLLHMQRRELYRLSTPLSRWPECRITLADEGERQVSLRVADIGPGGMALIHDLAPQHLGIGQNLQQCLLQLPDGPTLSIDIRICNDRPITGNDGRTLRRTGVAFDNLAHSTQNHLSRYIFALDRMRNARRQGNT</sequence>
<dbReference type="InterPro" id="IPR009875">
    <property type="entry name" value="PilZ_domain"/>
</dbReference>
<dbReference type="PATRIC" id="fig|336566.3.peg.2943"/>
<accession>A0A0R0DMT8</accession>
<feature type="domain" description="PilZ" evidence="5">
    <location>
        <begin position="142"/>
        <end position="238"/>
    </location>
</feature>
<dbReference type="GO" id="GO:0071973">
    <property type="term" value="P:bacterial-type flagellum-dependent cell motility"/>
    <property type="evidence" value="ECO:0007669"/>
    <property type="project" value="UniProtKB-UniRule"/>
</dbReference>
<name>A0A0R0DMT8_9GAMM</name>
<evidence type="ECO:0000259" key="5">
    <source>
        <dbReference type="Pfam" id="PF07238"/>
    </source>
</evidence>
<keyword evidence="3 4" id="KW-0975">Bacterial flagellum</keyword>
<gene>
    <name evidence="4" type="primary">ycgR</name>
    <name evidence="7" type="ORF">ABB30_02680</name>
</gene>
<dbReference type="AlphaFoldDB" id="A0A0R0DMT8"/>
<dbReference type="Gene3D" id="2.30.110.10">
    <property type="entry name" value="Electron Transport, Fmn-binding Protein, Chain A"/>
    <property type="match status" value="1"/>
</dbReference>
<dbReference type="OrthoDB" id="5572581at2"/>
<evidence type="ECO:0000256" key="4">
    <source>
        <dbReference type="HAMAP-Rule" id="MF_01457"/>
    </source>
</evidence>
<evidence type="ECO:0000256" key="3">
    <source>
        <dbReference type="ARBA" id="ARBA00023143"/>
    </source>
</evidence>
<comment type="subcellular location">
    <subcellularLocation>
        <location evidence="4">Bacterial flagellum basal body</location>
    </subcellularLocation>
</comment>
<comment type="similarity">
    <text evidence="4">Belongs to the YcgR family.</text>
</comment>
<reference evidence="7 8" key="1">
    <citation type="submission" date="2015-05" db="EMBL/GenBank/DDBJ databases">
        <title>Genome sequencing and analysis of members of genus Stenotrophomonas.</title>
        <authorList>
            <person name="Patil P.P."/>
            <person name="Midha S."/>
            <person name="Patil P.B."/>
        </authorList>
    </citation>
    <scope>NUCLEOTIDE SEQUENCE [LARGE SCALE GENOMIC DNA]</scope>
    <source>
        <strain evidence="7 8">DSM 24757</strain>
    </source>
</reference>
<dbReference type="STRING" id="336566.ABB30_02680"/>
<dbReference type="GO" id="GO:0009425">
    <property type="term" value="C:bacterial-type flagellum basal body"/>
    <property type="evidence" value="ECO:0007669"/>
    <property type="project" value="UniProtKB-SubCell"/>
</dbReference>
<evidence type="ECO:0000259" key="6">
    <source>
        <dbReference type="Pfam" id="PF07317"/>
    </source>
</evidence>
<keyword evidence="1 4" id="KW-0973">c-di-GMP</keyword>
<dbReference type="GO" id="GO:0071945">
    <property type="term" value="P:regulation of bacterial-type flagellum-dependent cell motility by regulation of motor speed"/>
    <property type="evidence" value="ECO:0007669"/>
    <property type="project" value="UniProtKB-UniRule"/>
</dbReference>
<dbReference type="Gene3D" id="2.40.10.220">
    <property type="entry name" value="predicted glycosyltransferase like domains"/>
    <property type="match status" value="1"/>
</dbReference>
<comment type="subunit">
    <text evidence="4">Monomer. Interacts with the flagellar basal bodies.</text>
</comment>
<dbReference type="InterPro" id="IPR023787">
    <property type="entry name" value="T3SS_YcgR"/>
</dbReference>
<keyword evidence="2 4" id="KW-0547">Nucleotide-binding</keyword>
<feature type="domain" description="Type III secretion system flagellar brake protein YcgR PilZN" evidence="6">
    <location>
        <begin position="17"/>
        <end position="120"/>
    </location>
</feature>
<dbReference type="GO" id="GO:0035438">
    <property type="term" value="F:cyclic-di-GMP binding"/>
    <property type="evidence" value="ECO:0007669"/>
    <property type="project" value="UniProtKB-UniRule"/>
</dbReference>
<protein>
    <recommendedName>
        <fullName evidence="4">Flagellar brake protein YcgR</fullName>
    </recommendedName>
    <alternativeName>
        <fullName evidence="4">Cyclic di-GMP binding protein YcgR</fullName>
    </alternativeName>
</protein>